<dbReference type="InterPro" id="IPR024562">
    <property type="entry name" value="YqhG"/>
</dbReference>
<dbReference type="KEGG" id="mcui:G8O30_07710"/>
<accession>A0A7S8HFI0</accession>
<reference evidence="1 2" key="1">
    <citation type="submission" date="2019-07" db="EMBL/GenBank/DDBJ databases">
        <title>Genome sequence of 2 isolates from Red Sea Mangroves.</title>
        <authorList>
            <person name="Sefrji F."/>
            <person name="Michoud G."/>
            <person name="Merlino G."/>
            <person name="Daffonchio D."/>
        </authorList>
    </citation>
    <scope>NUCLEOTIDE SEQUENCE [LARGE SCALE GENOMIC DNA]</scope>
    <source>
        <strain evidence="1 2">R1DC41</strain>
    </source>
</reference>
<dbReference type="Proteomes" id="UP000593626">
    <property type="component" value="Chromosome"/>
</dbReference>
<dbReference type="EMBL" id="CP049742">
    <property type="protein sequence ID" value="QPC46853.1"/>
    <property type="molecule type" value="Genomic_DNA"/>
</dbReference>
<sequence length="261" mass="30634">MQPNEIHQFLERFFRATDCQLDQSTDGALAIQLTVEMDKALMNRPFYWHYLEKTGGTPAPMNVTFITDSKLRDEGMKGEWIHFGSPRLHQLLDKTKVLSKFMKLYERKETFQLRQRSLQPWLIVNISLTYQCDKKREEIHSIGISLINGQMKDGMMEYIKDRQFGPSIPDYCFTLSPLIMPTSALNRIYSYLENTIRQEDDAWAVEAKKRWEEDLALLDAFYEGLEELPETFHVEKEALRQQYEPVVNCQVINGGIFYLDV</sequence>
<dbReference type="RefSeq" id="WP_239674391.1">
    <property type="nucleotide sequence ID" value="NZ_CP049742.1"/>
</dbReference>
<evidence type="ECO:0000313" key="1">
    <source>
        <dbReference type="EMBL" id="QPC46853.1"/>
    </source>
</evidence>
<dbReference type="Pfam" id="PF11079">
    <property type="entry name" value="YqhG"/>
    <property type="match status" value="1"/>
</dbReference>
<dbReference type="AlphaFoldDB" id="A0A7S8HFI0"/>
<protein>
    <submittedName>
        <fullName evidence="1">Uncharacterized protein</fullName>
    </submittedName>
</protein>
<keyword evidence="2" id="KW-1185">Reference proteome</keyword>
<proteinExistence type="predicted"/>
<organism evidence="1 2">
    <name type="scientific">Mangrovibacillus cuniculi</name>
    <dbReference type="NCBI Taxonomy" id="2593652"/>
    <lineage>
        <taxon>Bacteria</taxon>
        <taxon>Bacillati</taxon>
        <taxon>Bacillota</taxon>
        <taxon>Bacilli</taxon>
        <taxon>Bacillales</taxon>
        <taxon>Bacillaceae</taxon>
        <taxon>Mangrovibacillus</taxon>
    </lineage>
</organism>
<evidence type="ECO:0000313" key="2">
    <source>
        <dbReference type="Proteomes" id="UP000593626"/>
    </source>
</evidence>
<name>A0A7S8HFI0_9BACI</name>
<gene>
    <name evidence="1" type="ORF">G8O30_07710</name>
</gene>